<sequence>PRKSILEKLRKLVRLNHLQFPKEPIDETSYVFDIKLHKPKNTNDLQEQRLRAMTFVIKTFFLNFYSGTLELFQGVQLFIPGYTPVIPAGLIINPEASFDIDLYEIQQEVLESQND</sequence>
<dbReference type="EMBL" id="CAJVPU010003415">
    <property type="protein sequence ID" value="CAG8517721.1"/>
    <property type="molecule type" value="Genomic_DNA"/>
</dbReference>
<dbReference type="Proteomes" id="UP000789702">
    <property type="component" value="Unassembled WGS sequence"/>
</dbReference>
<evidence type="ECO:0000313" key="1">
    <source>
        <dbReference type="EMBL" id="CAG8517721.1"/>
    </source>
</evidence>
<comment type="caution">
    <text evidence="1">The sequence shown here is derived from an EMBL/GenBank/DDBJ whole genome shotgun (WGS) entry which is preliminary data.</text>
</comment>
<proteinExistence type="predicted"/>
<keyword evidence="2" id="KW-1185">Reference proteome</keyword>
<gene>
    <name evidence="1" type="ORF">DHETER_LOCUS3761</name>
</gene>
<organism evidence="1 2">
    <name type="scientific">Dentiscutata heterogama</name>
    <dbReference type="NCBI Taxonomy" id="1316150"/>
    <lineage>
        <taxon>Eukaryota</taxon>
        <taxon>Fungi</taxon>
        <taxon>Fungi incertae sedis</taxon>
        <taxon>Mucoromycota</taxon>
        <taxon>Glomeromycotina</taxon>
        <taxon>Glomeromycetes</taxon>
        <taxon>Diversisporales</taxon>
        <taxon>Gigasporaceae</taxon>
        <taxon>Dentiscutata</taxon>
    </lineage>
</organism>
<protein>
    <submittedName>
        <fullName evidence="1">6166_t:CDS:1</fullName>
    </submittedName>
</protein>
<name>A0ACA9LDG8_9GLOM</name>
<evidence type="ECO:0000313" key="2">
    <source>
        <dbReference type="Proteomes" id="UP000789702"/>
    </source>
</evidence>
<accession>A0ACA9LDG8</accession>
<reference evidence="1" key="1">
    <citation type="submission" date="2021-06" db="EMBL/GenBank/DDBJ databases">
        <authorList>
            <person name="Kallberg Y."/>
            <person name="Tangrot J."/>
            <person name="Rosling A."/>
        </authorList>
    </citation>
    <scope>NUCLEOTIDE SEQUENCE</scope>
    <source>
        <strain evidence="1">IL203A</strain>
    </source>
</reference>
<feature type="non-terminal residue" evidence="1">
    <location>
        <position position="1"/>
    </location>
</feature>